<name>A0A9Q9B8P3_9PEZI</name>
<dbReference type="EMBL" id="CP099428">
    <property type="protein sequence ID" value="USW58406.1"/>
    <property type="molecule type" value="Genomic_DNA"/>
</dbReference>
<dbReference type="OrthoDB" id="62952at2759"/>
<keyword evidence="4" id="KW-1185">Reference proteome</keyword>
<accession>A0A9Q9B8P3</accession>
<feature type="region of interest" description="Disordered" evidence="1">
    <location>
        <begin position="54"/>
        <end position="92"/>
    </location>
</feature>
<feature type="domain" description="2EXR" evidence="2">
    <location>
        <begin position="91"/>
        <end position="165"/>
    </location>
</feature>
<protein>
    <recommendedName>
        <fullName evidence="2">2EXR domain-containing protein</fullName>
    </recommendedName>
</protein>
<sequence length="268" mass="30150">MSATAAQVVQWLEALPTTATRRSSGVHVGLDSIRAPQEGTNGNKACAITPQIDREVENNKVSPPRTLSSQLSPTSTSSSQEPSQDVNTSEPHFLSLPAELRNDIYRYAILSDDKIKIATNMAQPPQEPAMLRVNRQTRHEALGIYYQENHFRFDMHNFDARAYTNWIQAKPIIRGRLQVWFKLYLITSSELAWKNLMAWLEAIHVRKVFHGPSDRAFPGKKKHRIVAGELKQLAASMRGQGLSWNNVLANLTYSKRMLAASSANGEWV</sequence>
<dbReference type="PANTHER" id="PTHR42085">
    <property type="entry name" value="F-BOX DOMAIN-CONTAINING PROTEIN"/>
    <property type="match status" value="1"/>
</dbReference>
<dbReference type="Pfam" id="PF20150">
    <property type="entry name" value="2EXR"/>
    <property type="match status" value="1"/>
</dbReference>
<dbReference type="InterPro" id="IPR038883">
    <property type="entry name" value="AN11006-like"/>
</dbReference>
<evidence type="ECO:0000256" key="1">
    <source>
        <dbReference type="SAM" id="MobiDB-lite"/>
    </source>
</evidence>
<evidence type="ECO:0000259" key="2">
    <source>
        <dbReference type="Pfam" id="PF20150"/>
    </source>
</evidence>
<gene>
    <name evidence="3" type="ORF">Slin15195_G117250</name>
</gene>
<evidence type="ECO:0000313" key="4">
    <source>
        <dbReference type="Proteomes" id="UP001056384"/>
    </source>
</evidence>
<dbReference type="InterPro" id="IPR045518">
    <property type="entry name" value="2EXR"/>
</dbReference>
<feature type="compositionally biased region" description="Low complexity" evidence="1">
    <location>
        <begin position="62"/>
        <end position="84"/>
    </location>
</feature>
<dbReference type="Proteomes" id="UP001056384">
    <property type="component" value="Chromosome 11"/>
</dbReference>
<evidence type="ECO:0000313" key="3">
    <source>
        <dbReference type="EMBL" id="USW58406.1"/>
    </source>
</evidence>
<organism evidence="3 4">
    <name type="scientific">Septoria linicola</name>
    <dbReference type="NCBI Taxonomy" id="215465"/>
    <lineage>
        <taxon>Eukaryota</taxon>
        <taxon>Fungi</taxon>
        <taxon>Dikarya</taxon>
        <taxon>Ascomycota</taxon>
        <taxon>Pezizomycotina</taxon>
        <taxon>Dothideomycetes</taxon>
        <taxon>Dothideomycetidae</taxon>
        <taxon>Mycosphaerellales</taxon>
        <taxon>Mycosphaerellaceae</taxon>
        <taxon>Septoria</taxon>
    </lineage>
</organism>
<reference evidence="3" key="1">
    <citation type="submission" date="2022-06" db="EMBL/GenBank/DDBJ databases">
        <title>Complete genome sequences of two strains of the flax pathogen Septoria linicola.</title>
        <authorList>
            <person name="Lapalu N."/>
            <person name="Simon A."/>
            <person name="Demenou B."/>
            <person name="Paumier D."/>
            <person name="Guillot M.-P."/>
            <person name="Gout L."/>
            <person name="Valade R."/>
        </authorList>
    </citation>
    <scope>NUCLEOTIDE SEQUENCE</scope>
    <source>
        <strain evidence="3">SE15195</strain>
    </source>
</reference>
<proteinExistence type="predicted"/>
<dbReference type="AlphaFoldDB" id="A0A9Q9B8P3"/>
<dbReference type="PANTHER" id="PTHR42085:SF1">
    <property type="entry name" value="F-BOX DOMAIN-CONTAINING PROTEIN"/>
    <property type="match status" value="1"/>
</dbReference>